<gene>
    <name evidence="4" type="ORF">PYW07_001236</name>
</gene>
<proteinExistence type="predicted"/>
<dbReference type="SMART" id="SM00034">
    <property type="entry name" value="CLECT"/>
    <property type="match status" value="1"/>
</dbReference>
<dbReference type="AlphaFoldDB" id="A0AAD7YUL7"/>
<organism evidence="4 5">
    <name type="scientific">Mythimna separata</name>
    <name type="common">Oriental armyworm</name>
    <name type="synonym">Pseudaletia separata</name>
    <dbReference type="NCBI Taxonomy" id="271217"/>
    <lineage>
        <taxon>Eukaryota</taxon>
        <taxon>Metazoa</taxon>
        <taxon>Ecdysozoa</taxon>
        <taxon>Arthropoda</taxon>
        <taxon>Hexapoda</taxon>
        <taxon>Insecta</taxon>
        <taxon>Pterygota</taxon>
        <taxon>Neoptera</taxon>
        <taxon>Endopterygota</taxon>
        <taxon>Lepidoptera</taxon>
        <taxon>Glossata</taxon>
        <taxon>Ditrysia</taxon>
        <taxon>Noctuoidea</taxon>
        <taxon>Noctuidae</taxon>
        <taxon>Noctuinae</taxon>
        <taxon>Hadenini</taxon>
        <taxon>Mythimna</taxon>
    </lineage>
</organism>
<evidence type="ECO:0000259" key="3">
    <source>
        <dbReference type="PROSITE" id="PS50041"/>
    </source>
</evidence>
<dbReference type="EMBL" id="JARGEI010000009">
    <property type="protein sequence ID" value="KAJ8726538.1"/>
    <property type="molecule type" value="Genomic_DNA"/>
</dbReference>
<keyword evidence="5" id="KW-1185">Reference proteome</keyword>
<feature type="region of interest" description="Disordered" evidence="1">
    <location>
        <begin position="712"/>
        <end position="801"/>
    </location>
</feature>
<reference evidence="4" key="1">
    <citation type="submission" date="2023-03" db="EMBL/GenBank/DDBJ databases">
        <title>Chromosome-level genomes of two armyworms, Mythimna separata and Mythimna loreyi, provide insights into the biosynthesis and reception of sex pheromones.</title>
        <authorList>
            <person name="Zhao H."/>
        </authorList>
    </citation>
    <scope>NUCLEOTIDE SEQUENCE</scope>
    <source>
        <strain evidence="4">BeijingLab</strain>
        <tissue evidence="4">Pupa</tissue>
    </source>
</reference>
<dbReference type="InterPro" id="IPR016187">
    <property type="entry name" value="CTDL_fold"/>
</dbReference>
<dbReference type="InterPro" id="IPR001304">
    <property type="entry name" value="C-type_lectin-like"/>
</dbReference>
<evidence type="ECO:0000313" key="4">
    <source>
        <dbReference type="EMBL" id="KAJ8726538.1"/>
    </source>
</evidence>
<evidence type="ECO:0000313" key="5">
    <source>
        <dbReference type="Proteomes" id="UP001231518"/>
    </source>
</evidence>
<feature type="chain" id="PRO_5042175540" description="C-type lectin domain-containing protein" evidence="2">
    <location>
        <begin position="18"/>
        <end position="801"/>
    </location>
</feature>
<keyword evidence="2" id="KW-0732">Signal</keyword>
<feature type="compositionally biased region" description="Low complexity" evidence="1">
    <location>
        <begin position="786"/>
        <end position="801"/>
    </location>
</feature>
<evidence type="ECO:0000256" key="2">
    <source>
        <dbReference type="SAM" id="SignalP"/>
    </source>
</evidence>
<dbReference type="Gene3D" id="3.10.100.10">
    <property type="entry name" value="Mannose-Binding Protein A, subunit A"/>
    <property type="match status" value="1"/>
</dbReference>
<feature type="domain" description="C-type lectin" evidence="3">
    <location>
        <begin position="37"/>
        <end position="140"/>
    </location>
</feature>
<accession>A0AAD7YUL7</accession>
<evidence type="ECO:0000256" key="1">
    <source>
        <dbReference type="SAM" id="MobiDB-lite"/>
    </source>
</evidence>
<dbReference type="PANTHER" id="PTHR45784:SF5">
    <property type="entry name" value="C-TYPE LECTIN DOMAIN FAMILY 20 MEMBER A-RELATED"/>
    <property type="match status" value="1"/>
</dbReference>
<feature type="region of interest" description="Disordered" evidence="1">
    <location>
        <begin position="239"/>
        <end position="272"/>
    </location>
</feature>
<feature type="compositionally biased region" description="Basic and acidic residues" evidence="1">
    <location>
        <begin position="736"/>
        <end position="754"/>
    </location>
</feature>
<comment type="caution">
    <text evidence="4">The sequence shown here is derived from an EMBL/GenBank/DDBJ whole genome shotgun (WGS) entry which is preliminary data.</text>
</comment>
<name>A0AAD7YUL7_MYTSE</name>
<protein>
    <recommendedName>
        <fullName evidence="3">C-type lectin domain-containing protein</fullName>
    </recommendedName>
</protein>
<dbReference type="PANTHER" id="PTHR45784">
    <property type="entry name" value="C-TYPE LECTIN DOMAIN FAMILY 20 MEMBER A-RELATED"/>
    <property type="match status" value="1"/>
</dbReference>
<dbReference type="Proteomes" id="UP001231518">
    <property type="component" value="Chromosome 10"/>
</dbReference>
<dbReference type="SUPFAM" id="SSF56436">
    <property type="entry name" value="C-type lectin-like"/>
    <property type="match status" value="1"/>
</dbReference>
<dbReference type="InterPro" id="IPR016186">
    <property type="entry name" value="C-type_lectin-like/link_sf"/>
</dbReference>
<sequence>MLWCSVALLALFASVQGRAVNISNTWVLPEEGFPVFYRYFRDRISWYEADAVCQFHHANLVTVDTTAQYDAVRAYLKELDISSAVWVGLIRSNPDGDFTWTDYRGLSGDGYWSSAPDARAAPLCAAADPAADYRWEARACGGPTVASFICELPVPQWALGNEGCMVRALPALTILYLPESAAVQLTADCGLAGVKRVQCTGNVKRDDLLRDLSCAEEEEITSTSSLTSLGNTWPVSTDAIFTDQDPTTTEVTTEDNPTTEHEDDINQSPTVTSTTVAPDLNLVTEHKLLITLLNDNKFNRLNMDKNLDLGLVNNNNLQSNYIPKIANGDNYITNEQLEKMEDEKHMQHKMLHEEIARLGNLENIFTQPTDHFVPPLVMAKAKISDDMTVLSLQEKHAQQLAEQHYYKQGGQYGQNEHVYHSTIIKSTTEDSKPVLTEKELLMHSIKNKDGQKKDKVKYTMPKKYNEKINDPKTKTLKAYESKQGSFEKAEQPTTQTTIAVKQSETTPMTHLSNVNEDSALDLTVFLKDEPENREEKMLYTNYSGDVSKLEVITNGTLNNETEIKLVDIEATEEIKHENPIRKFDESTKNITLNHEVIKITIISEGHTTVTPTTFEVTTKAPIFQDTTLVALSSSTHKELLNDNHNITEMSATTQSNIDTTQNHLETEPAVNISSIAEVSTTTNDTVVLIHATTTEDTPTTTKAVPVVTSTQENNITSFPKNEPKETTTTTDPIEVDLTHDLKIEPYSEETHDEFGSNSTDSIDDFQSPLLSGANEPVHRPNRSRRPQQPNRNRFNPLRILG</sequence>
<feature type="signal peptide" evidence="2">
    <location>
        <begin position="1"/>
        <end position="17"/>
    </location>
</feature>
<dbReference type="CDD" id="cd00037">
    <property type="entry name" value="CLECT"/>
    <property type="match status" value="1"/>
</dbReference>
<dbReference type="PROSITE" id="PS50041">
    <property type="entry name" value="C_TYPE_LECTIN_2"/>
    <property type="match status" value="1"/>
</dbReference>
<dbReference type="Pfam" id="PF00059">
    <property type="entry name" value="Lectin_C"/>
    <property type="match status" value="1"/>
</dbReference>
<feature type="compositionally biased region" description="Low complexity" evidence="1">
    <location>
        <begin position="242"/>
        <end position="256"/>
    </location>
</feature>